<feature type="chain" id="PRO_5029892544" description="FLZ-type domain-containing protein" evidence="5">
    <location>
        <begin position="24"/>
        <end position="165"/>
    </location>
</feature>
<evidence type="ECO:0000256" key="3">
    <source>
        <dbReference type="ARBA" id="ARBA00022771"/>
    </source>
</evidence>
<evidence type="ECO:0000256" key="5">
    <source>
        <dbReference type="SAM" id="SignalP"/>
    </source>
</evidence>
<dbReference type="EnsemblPlants" id="Kaladp0081s0096.1.v1.1">
    <property type="protein sequence ID" value="Kaladp0081s0096.1.v1.1"/>
    <property type="gene ID" value="Kaladp0081s0096.v1.1"/>
</dbReference>
<evidence type="ECO:0000259" key="6">
    <source>
        <dbReference type="PROSITE" id="PS51795"/>
    </source>
</evidence>
<dbReference type="PANTHER" id="PTHR47208:SF5">
    <property type="entry name" value="FCS-LIKE ZINC FINGER 12-RELATED"/>
    <property type="match status" value="1"/>
</dbReference>
<dbReference type="GO" id="GO:0008270">
    <property type="term" value="F:zinc ion binding"/>
    <property type="evidence" value="ECO:0007669"/>
    <property type="project" value="UniProtKB-KW"/>
</dbReference>
<evidence type="ECO:0000256" key="1">
    <source>
        <dbReference type="ARBA" id="ARBA00009374"/>
    </source>
</evidence>
<comment type="similarity">
    <text evidence="1">Belongs to the FLZ family.</text>
</comment>
<dbReference type="Pfam" id="PF04570">
    <property type="entry name" value="zf-FLZ"/>
    <property type="match status" value="1"/>
</dbReference>
<keyword evidence="8" id="KW-1185">Reference proteome</keyword>
<sequence>MEDLRRLVLALSCWLYALDVTTTTPTSSNPRNFVEKESPAGLAMVAALQDSEKANTQPRKRGYSANIVTKATALTHDAKLILRSTFEDAGSEKSFLSSCLLCRKKLQGIDIFMYRGDMAFCSADCRARQMTNEYESERRKWETRIRASRPRCSNKVMFSIAAQVV</sequence>
<keyword evidence="3" id="KW-0862">Zinc</keyword>
<accession>A0A7N0UR09</accession>
<dbReference type="Proteomes" id="UP000594263">
    <property type="component" value="Unplaced"/>
</dbReference>
<organism evidence="7 8">
    <name type="scientific">Kalanchoe fedtschenkoi</name>
    <name type="common">Lavender scallops</name>
    <name type="synonym">South American air plant</name>
    <dbReference type="NCBI Taxonomy" id="63787"/>
    <lineage>
        <taxon>Eukaryota</taxon>
        <taxon>Viridiplantae</taxon>
        <taxon>Streptophyta</taxon>
        <taxon>Embryophyta</taxon>
        <taxon>Tracheophyta</taxon>
        <taxon>Spermatophyta</taxon>
        <taxon>Magnoliopsida</taxon>
        <taxon>eudicotyledons</taxon>
        <taxon>Gunneridae</taxon>
        <taxon>Pentapetalae</taxon>
        <taxon>Saxifragales</taxon>
        <taxon>Crassulaceae</taxon>
        <taxon>Kalanchoe</taxon>
    </lineage>
</organism>
<keyword evidence="5" id="KW-0732">Signal</keyword>
<dbReference type="PANTHER" id="PTHR47208">
    <property type="entry name" value="OS02G0174800 PROTEIN"/>
    <property type="match status" value="1"/>
</dbReference>
<name>A0A7N0UR09_KALFE</name>
<feature type="signal peptide" evidence="5">
    <location>
        <begin position="1"/>
        <end position="23"/>
    </location>
</feature>
<evidence type="ECO:0000313" key="7">
    <source>
        <dbReference type="EnsemblPlants" id="Kaladp0081s0096.1.v1.1"/>
    </source>
</evidence>
<keyword evidence="2" id="KW-0479">Metal-binding</keyword>
<reference evidence="7" key="1">
    <citation type="submission" date="2021-01" db="UniProtKB">
        <authorList>
            <consortium name="EnsemblPlants"/>
        </authorList>
    </citation>
    <scope>IDENTIFICATION</scope>
</reference>
<dbReference type="PROSITE" id="PS51795">
    <property type="entry name" value="ZF_FLZ"/>
    <property type="match status" value="1"/>
</dbReference>
<feature type="zinc finger region" description="FLZ-type" evidence="4">
    <location>
        <begin position="94"/>
        <end position="137"/>
    </location>
</feature>
<dbReference type="InterPro" id="IPR007650">
    <property type="entry name" value="Zf-FLZ_dom"/>
</dbReference>
<keyword evidence="3" id="KW-0863">Zinc-finger</keyword>
<dbReference type="AlphaFoldDB" id="A0A7N0UR09"/>
<evidence type="ECO:0000313" key="8">
    <source>
        <dbReference type="Proteomes" id="UP000594263"/>
    </source>
</evidence>
<evidence type="ECO:0000256" key="4">
    <source>
        <dbReference type="PROSITE-ProRule" id="PRU01131"/>
    </source>
</evidence>
<evidence type="ECO:0000256" key="2">
    <source>
        <dbReference type="ARBA" id="ARBA00022723"/>
    </source>
</evidence>
<proteinExistence type="inferred from homology"/>
<dbReference type="InterPro" id="IPR044604">
    <property type="entry name" value="FLZ12/13/14"/>
</dbReference>
<protein>
    <recommendedName>
        <fullName evidence="6">FLZ-type domain-containing protein</fullName>
    </recommendedName>
</protein>
<dbReference type="Gramene" id="Kaladp0081s0096.1.v1.1">
    <property type="protein sequence ID" value="Kaladp0081s0096.1.v1.1"/>
    <property type="gene ID" value="Kaladp0081s0096.v1.1"/>
</dbReference>
<feature type="domain" description="FLZ-type" evidence="6">
    <location>
        <begin position="94"/>
        <end position="137"/>
    </location>
</feature>